<dbReference type="PROSITE" id="PS00028">
    <property type="entry name" value="ZINC_FINGER_C2H2_1"/>
    <property type="match status" value="1"/>
</dbReference>
<organism evidence="4">
    <name type="scientific">Selaginella moellendorffii</name>
    <name type="common">Spikemoss</name>
    <dbReference type="NCBI Taxonomy" id="88036"/>
    <lineage>
        <taxon>Eukaryota</taxon>
        <taxon>Viridiplantae</taxon>
        <taxon>Streptophyta</taxon>
        <taxon>Embryophyta</taxon>
        <taxon>Tracheophyta</taxon>
        <taxon>Lycopodiopsida</taxon>
        <taxon>Selaginellales</taxon>
        <taxon>Selaginellaceae</taxon>
        <taxon>Selaginella</taxon>
    </lineage>
</organism>
<dbReference type="InterPro" id="IPR037472">
    <property type="entry name" value="MBD8"/>
</dbReference>
<evidence type="ECO:0000259" key="2">
    <source>
        <dbReference type="PROSITE" id="PS50157"/>
    </source>
</evidence>
<gene>
    <name evidence="3" type="ORF">SELMODRAFT_406068</name>
</gene>
<keyword evidence="1" id="KW-0862">Zinc</keyword>
<dbReference type="Proteomes" id="UP000001514">
    <property type="component" value="Unassembled WGS sequence"/>
</dbReference>
<proteinExistence type="predicted"/>
<dbReference type="EMBL" id="GL377569">
    <property type="protein sequence ID" value="EFJ34597.1"/>
    <property type="molecule type" value="Genomic_DNA"/>
</dbReference>
<dbReference type="InParanoid" id="D8R0K4"/>
<dbReference type="PROSITE" id="PS50157">
    <property type="entry name" value="ZINC_FINGER_C2H2_2"/>
    <property type="match status" value="1"/>
</dbReference>
<evidence type="ECO:0000313" key="3">
    <source>
        <dbReference type="EMBL" id="EFJ34597.1"/>
    </source>
</evidence>
<dbReference type="InterPro" id="IPR036236">
    <property type="entry name" value="Znf_C2H2_sf"/>
</dbReference>
<dbReference type="HOGENOM" id="CLU_1910282_0_0_1"/>
<dbReference type="PANTHER" id="PTHR37701:SF17">
    <property type="entry name" value="METHYL BINDING DOMAIN117"/>
    <property type="match status" value="1"/>
</dbReference>
<protein>
    <recommendedName>
        <fullName evidence="2">C2H2-type domain-containing protein</fullName>
    </recommendedName>
</protein>
<reference evidence="3 4" key="1">
    <citation type="journal article" date="2011" name="Science">
        <title>The Selaginella genome identifies genetic changes associated with the evolution of vascular plants.</title>
        <authorList>
            <person name="Banks J.A."/>
            <person name="Nishiyama T."/>
            <person name="Hasebe M."/>
            <person name="Bowman J.L."/>
            <person name="Gribskov M."/>
            <person name="dePamphilis C."/>
            <person name="Albert V.A."/>
            <person name="Aono N."/>
            <person name="Aoyama T."/>
            <person name="Ambrose B.A."/>
            <person name="Ashton N.W."/>
            <person name="Axtell M.J."/>
            <person name="Barker E."/>
            <person name="Barker M.S."/>
            <person name="Bennetzen J.L."/>
            <person name="Bonawitz N.D."/>
            <person name="Chapple C."/>
            <person name="Cheng C."/>
            <person name="Correa L.G."/>
            <person name="Dacre M."/>
            <person name="DeBarry J."/>
            <person name="Dreyer I."/>
            <person name="Elias M."/>
            <person name="Engstrom E.M."/>
            <person name="Estelle M."/>
            <person name="Feng L."/>
            <person name="Finet C."/>
            <person name="Floyd S.K."/>
            <person name="Frommer W.B."/>
            <person name="Fujita T."/>
            <person name="Gramzow L."/>
            <person name="Gutensohn M."/>
            <person name="Harholt J."/>
            <person name="Hattori M."/>
            <person name="Heyl A."/>
            <person name="Hirai T."/>
            <person name="Hiwatashi Y."/>
            <person name="Ishikawa M."/>
            <person name="Iwata M."/>
            <person name="Karol K.G."/>
            <person name="Koehler B."/>
            <person name="Kolukisaoglu U."/>
            <person name="Kubo M."/>
            <person name="Kurata T."/>
            <person name="Lalonde S."/>
            <person name="Li K."/>
            <person name="Li Y."/>
            <person name="Litt A."/>
            <person name="Lyons E."/>
            <person name="Manning G."/>
            <person name="Maruyama T."/>
            <person name="Michael T.P."/>
            <person name="Mikami K."/>
            <person name="Miyazaki S."/>
            <person name="Morinaga S."/>
            <person name="Murata T."/>
            <person name="Mueller-Roeber B."/>
            <person name="Nelson D.R."/>
            <person name="Obara M."/>
            <person name="Oguri Y."/>
            <person name="Olmstead R.G."/>
            <person name="Onodera N."/>
            <person name="Petersen B.L."/>
            <person name="Pils B."/>
            <person name="Prigge M."/>
            <person name="Rensing S.A."/>
            <person name="Riano-Pachon D.M."/>
            <person name="Roberts A.W."/>
            <person name="Sato Y."/>
            <person name="Scheller H.V."/>
            <person name="Schulz B."/>
            <person name="Schulz C."/>
            <person name="Shakirov E.V."/>
            <person name="Shibagaki N."/>
            <person name="Shinohara N."/>
            <person name="Shippen D.E."/>
            <person name="Soerensen I."/>
            <person name="Sotooka R."/>
            <person name="Sugimoto N."/>
            <person name="Sugita M."/>
            <person name="Sumikawa N."/>
            <person name="Tanurdzic M."/>
            <person name="Theissen G."/>
            <person name="Ulvskov P."/>
            <person name="Wakazuki S."/>
            <person name="Weng J.K."/>
            <person name="Willats W.W."/>
            <person name="Wipf D."/>
            <person name="Wolf P.G."/>
            <person name="Yang L."/>
            <person name="Zimmer A.D."/>
            <person name="Zhu Q."/>
            <person name="Mitros T."/>
            <person name="Hellsten U."/>
            <person name="Loque D."/>
            <person name="Otillar R."/>
            <person name="Salamov A."/>
            <person name="Schmutz J."/>
            <person name="Shapiro H."/>
            <person name="Lindquist E."/>
            <person name="Lucas S."/>
            <person name="Rokhsar D."/>
            <person name="Grigoriev I.V."/>
        </authorList>
    </citation>
    <scope>NUCLEOTIDE SEQUENCE [LARGE SCALE GENOMIC DNA]</scope>
</reference>
<evidence type="ECO:0000313" key="4">
    <source>
        <dbReference type="Proteomes" id="UP000001514"/>
    </source>
</evidence>
<dbReference type="InterPro" id="IPR013087">
    <property type="entry name" value="Znf_C2H2_type"/>
</dbReference>
<dbReference type="KEGG" id="smo:SELMODRAFT_406068"/>
<keyword evidence="1" id="KW-0479">Metal-binding</keyword>
<sequence length="133" mass="15022">MEEEAAALAEHILRMRGTWISPAKREKVVAAKGLPEGWSVVAGLRKDQGRYFLAFRDFRSPDGTSWPTFGAASKYVMANLELGEKIRELKSLEAVEGGGAFECVTCRKKFMESRQCIGHMSWHSKKRKRNCLD</sequence>
<dbReference type="AlphaFoldDB" id="D8R0K4"/>
<dbReference type="Gramene" id="EFJ34597">
    <property type="protein sequence ID" value="EFJ34597"/>
    <property type="gene ID" value="SELMODRAFT_406068"/>
</dbReference>
<keyword evidence="1" id="KW-0863">Zinc-finger</keyword>
<feature type="domain" description="C2H2-type" evidence="2">
    <location>
        <begin position="101"/>
        <end position="128"/>
    </location>
</feature>
<dbReference type="SUPFAM" id="SSF57667">
    <property type="entry name" value="beta-beta-alpha zinc fingers"/>
    <property type="match status" value="1"/>
</dbReference>
<name>D8R0K4_SELML</name>
<keyword evidence="4" id="KW-1185">Reference proteome</keyword>
<dbReference type="PANTHER" id="PTHR37701">
    <property type="entry name" value="METHYL-CPG-BINDING DOMAIN-CONTAINING PROTEIN 8"/>
    <property type="match status" value="1"/>
</dbReference>
<accession>D8R0K4</accession>
<evidence type="ECO:0000256" key="1">
    <source>
        <dbReference type="PROSITE-ProRule" id="PRU00042"/>
    </source>
</evidence>
<dbReference type="GO" id="GO:0008270">
    <property type="term" value="F:zinc ion binding"/>
    <property type="evidence" value="ECO:0007669"/>
    <property type="project" value="UniProtKB-KW"/>
</dbReference>